<dbReference type="EMBL" id="PNEN01000393">
    <property type="protein sequence ID" value="PPJ59406.1"/>
    <property type="molecule type" value="Genomic_DNA"/>
</dbReference>
<reference evidence="3" key="1">
    <citation type="journal article" date="2017" name="bioRxiv">
        <title>Conservation of a gene cluster reveals novel cercosporin biosynthetic mechanisms and extends production to the genus Colletotrichum.</title>
        <authorList>
            <person name="de Jonge R."/>
            <person name="Ebert M.K."/>
            <person name="Huitt-Roehl C.R."/>
            <person name="Pal P."/>
            <person name="Suttle J.C."/>
            <person name="Spanner R.E."/>
            <person name="Neubauer J.D."/>
            <person name="Jurick W.M.II."/>
            <person name="Stott K.A."/>
            <person name="Secor G.A."/>
            <person name="Thomma B.P.H.J."/>
            <person name="Van de Peer Y."/>
            <person name="Townsend C.A."/>
            <person name="Bolton M.D."/>
        </authorList>
    </citation>
    <scope>NUCLEOTIDE SEQUENCE [LARGE SCALE GENOMIC DNA]</scope>
    <source>
        <strain evidence="3">CBS538.71</strain>
    </source>
</reference>
<organism evidence="2 3">
    <name type="scientific">Cercospora berteroae</name>
    <dbReference type="NCBI Taxonomy" id="357750"/>
    <lineage>
        <taxon>Eukaryota</taxon>
        <taxon>Fungi</taxon>
        <taxon>Dikarya</taxon>
        <taxon>Ascomycota</taxon>
        <taxon>Pezizomycotina</taxon>
        <taxon>Dothideomycetes</taxon>
        <taxon>Dothideomycetidae</taxon>
        <taxon>Mycosphaerellales</taxon>
        <taxon>Mycosphaerellaceae</taxon>
        <taxon>Cercospora</taxon>
    </lineage>
</organism>
<dbReference type="InterPro" id="IPR052559">
    <property type="entry name" value="V-haloperoxidase"/>
</dbReference>
<dbReference type="Proteomes" id="UP000237631">
    <property type="component" value="Unassembled WGS sequence"/>
</dbReference>
<feature type="chain" id="PRO_5015459936" description="Phosphatidic acid phosphatase type 2/haloperoxidase domain-containing protein" evidence="1">
    <location>
        <begin position="18"/>
        <end position="415"/>
    </location>
</feature>
<gene>
    <name evidence="2" type="ORF">CBER1_06916</name>
</gene>
<sequence length="415" mass="45618">MKLSVLLTVLSAAFGQAQYDGDVVAYWVDSSSSLSNNSLIGGLQSPPSGWFTAIVHASVYVAALQSQDEELAFQQLAVSHAAHNALTWTFHGTRNFANIYDKMSNITARIGINHTSDDYRRAAEIGQAAALRVTTARQGDLLDNFVQYVYGPEDLGVYQRTPGGLTAPDTPQARYLRTFGGIGNITRFRAPPPPAINSEEYEGILNYVKSQGEQNSTERTEYNTETAYFWRESSPIIWSRFAYNVLANRYATDVLSSAKFAAQLNYALANAAIAGWDSKSFYNSWRPVTAIRRTDVWLPSGNNVSDPEWTPLLSPTPNHQEYTSTHACFGAAAAAVVKAWNNGSDTIDTLLSTNATGRGVIQRRYTSLQQAVKDNGDSRIFGGIHFQFASDVGSVVGNDVGEATLKAFDDRWWEF</sequence>
<evidence type="ECO:0008006" key="4">
    <source>
        <dbReference type="Google" id="ProtNLM"/>
    </source>
</evidence>
<keyword evidence="3" id="KW-1185">Reference proteome</keyword>
<comment type="caution">
    <text evidence="2">The sequence shown here is derived from an EMBL/GenBank/DDBJ whole genome shotgun (WGS) entry which is preliminary data.</text>
</comment>
<evidence type="ECO:0000313" key="3">
    <source>
        <dbReference type="Proteomes" id="UP000237631"/>
    </source>
</evidence>
<dbReference type="Gene3D" id="1.10.606.20">
    <property type="match status" value="1"/>
</dbReference>
<feature type="signal peptide" evidence="1">
    <location>
        <begin position="1"/>
        <end position="17"/>
    </location>
</feature>
<dbReference type="PANTHER" id="PTHR34599:SF1">
    <property type="entry name" value="PHOSPHATIDIC ACID PHOSPHATASE TYPE 2_HALOPEROXIDASE DOMAIN-CONTAINING PROTEIN"/>
    <property type="match status" value="1"/>
</dbReference>
<evidence type="ECO:0000256" key="1">
    <source>
        <dbReference type="SAM" id="SignalP"/>
    </source>
</evidence>
<evidence type="ECO:0000313" key="2">
    <source>
        <dbReference type="EMBL" id="PPJ59406.1"/>
    </source>
</evidence>
<protein>
    <recommendedName>
        <fullName evidence="4">Phosphatidic acid phosphatase type 2/haloperoxidase domain-containing protein</fullName>
    </recommendedName>
</protein>
<dbReference type="OrthoDB" id="9997027at2759"/>
<dbReference type="PANTHER" id="PTHR34599">
    <property type="entry name" value="PEROXIDASE-RELATED"/>
    <property type="match status" value="1"/>
</dbReference>
<dbReference type="SUPFAM" id="SSF48317">
    <property type="entry name" value="Acid phosphatase/Vanadium-dependent haloperoxidase"/>
    <property type="match status" value="1"/>
</dbReference>
<dbReference type="InterPro" id="IPR036938">
    <property type="entry name" value="PAP2/HPO_sf"/>
</dbReference>
<name>A0A2S6CI38_9PEZI</name>
<proteinExistence type="predicted"/>
<dbReference type="CDD" id="cd03398">
    <property type="entry name" value="PAP2_haloperoxidase"/>
    <property type="match status" value="1"/>
</dbReference>
<dbReference type="AlphaFoldDB" id="A0A2S6CI38"/>
<keyword evidence="1" id="KW-0732">Signal</keyword>
<accession>A0A2S6CI38</accession>